<name>A0A1V1NRR2_9BACT</name>
<dbReference type="Pfam" id="PF13715">
    <property type="entry name" value="CarbopepD_reg_2"/>
    <property type="match status" value="1"/>
</dbReference>
<comment type="caution">
    <text evidence="5">The sequence shown here is derived from an EMBL/GenBank/DDBJ whole genome shotgun (WGS) entry which is preliminary data.</text>
</comment>
<evidence type="ECO:0000256" key="1">
    <source>
        <dbReference type="ARBA" id="ARBA00004613"/>
    </source>
</evidence>
<reference evidence="6" key="1">
    <citation type="submission" date="2012-11" db="EMBL/GenBank/DDBJ databases">
        <authorList>
            <person name="Lucero-Rivera Y.E."/>
            <person name="Tovar-Ramirez D."/>
        </authorList>
    </citation>
    <scope>NUCLEOTIDE SEQUENCE [LARGE SCALE GENOMIC DNA]</scope>
    <source>
        <strain evidence="6">Araruama</strain>
    </source>
</reference>
<comment type="subcellular location">
    <subcellularLocation>
        <location evidence="1">Secreted</location>
    </subcellularLocation>
</comment>
<dbReference type="EMBL" id="ATBP01003014">
    <property type="protein sequence ID" value="ETR65259.1"/>
    <property type="molecule type" value="Genomic_DNA"/>
</dbReference>
<keyword evidence="4" id="KW-0106">Calcium</keyword>
<dbReference type="Gene3D" id="2.60.40.1120">
    <property type="entry name" value="Carboxypeptidase-like, regulatory domain"/>
    <property type="match status" value="1"/>
</dbReference>
<keyword evidence="2" id="KW-0964">Secreted</keyword>
<dbReference type="SUPFAM" id="SSF49478">
    <property type="entry name" value="Cna protein B-type domain"/>
    <property type="match status" value="1"/>
</dbReference>
<protein>
    <submittedName>
        <fullName evidence="5">Uncharacterized protein</fullName>
    </submittedName>
</protein>
<sequence>MTFYARNTSGFVSTSAQTIVTVTNGESIDKDNDQMPDVWEEAYGLNPEIADDSLDADGDGLNNLTEYQYLTHPNRNDTDGDLMPDGWEVNHALNPNTASDAHIDTDHDGVNNYQEFLDQTNPNDASSFVARVTLKGQVMTNITGLETGIYGASIFMEQHHINLYHTKTNQQGEFILNNVLSGAYTLHVSASSFSDFHQDIHISSNHDLDMGHIILFAQSNQEIWDLTGDHIMDLKDLIKGLQLITDMN</sequence>
<dbReference type="Pfam" id="PF18884">
    <property type="entry name" value="TSP3_bac"/>
    <property type="match status" value="1"/>
</dbReference>
<accession>A0A1V1NRR2</accession>
<proteinExistence type="predicted"/>
<evidence type="ECO:0000313" key="6">
    <source>
        <dbReference type="Proteomes" id="UP000189670"/>
    </source>
</evidence>
<dbReference type="Proteomes" id="UP000189670">
    <property type="component" value="Unassembled WGS sequence"/>
</dbReference>
<organism evidence="5 6">
    <name type="scientific">Candidatus Magnetoglobus multicellularis str. Araruama</name>
    <dbReference type="NCBI Taxonomy" id="890399"/>
    <lineage>
        <taxon>Bacteria</taxon>
        <taxon>Pseudomonadati</taxon>
        <taxon>Thermodesulfobacteriota</taxon>
        <taxon>Desulfobacteria</taxon>
        <taxon>Desulfobacterales</taxon>
        <taxon>Desulfobacteraceae</taxon>
        <taxon>Candidatus Magnetoglobus</taxon>
    </lineage>
</organism>
<keyword evidence="3" id="KW-0732">Signal</keyword>
<dbReference type="InterPro" id="IPR059100">
    <property type="entry name" value="TSP3_bac"/>
</dbReference>
<evidence type="ECO:0000256" key="4">
    <source>
        <dbReference type="ARBA" id="ARBA00022837"/>
    </source>
</evidence>
<gene>
    <name evidence="5" type="ORF">OMM_06096</name>
</gene>
<evidence type="ECO:0000256" key="2">
    <source>
        <dbReference type="ARBA" id="ARBA00022525"/>
    </source>
</evidence>
<evidence type="ECO:0000313" key="5">
    <source>
        <dbReference type="EMBL" id="ETR65259.1"/>
    </source>
</evidence>
<dbReference type="AlphaFoldDB" id="A0A1V1NRR2"/>
<evidence type="ECO:0000256" key="3">
    <source>
        <dbReference type="ARBA" id="ARBA00022729"/>
    </source>
</evidence>